<dbReference type="Pfam" id="PF13302">
    <property type="entry name" value="Acetyltransf_3"/>
    <property type="match status" value="1"/>
</dbReference>
<evidence type="ECO:0000313" key="3">
    <source>
        <dbReference type="Proteomes" id="UP000538929"/>
    </source>
</evidence>
<proteinExistence type="predicted"/>
<keyword evidence="2" id="KW-0808">Transferase</keyword>
<dbReference type="EMBL" id="VKHT01000717">
    <property type="protein sequence ID" value="MBB0246062.1"/>
    <property type="molecule type" value="Genomic_DNA"/>
</dbReference>
<organism evidence="2 3">
    <name type="scientific">Streptomyces alkaliphilus</name>
    <dbReference type="NCBI Taxonomy" id="1472722"/>
    <lineage>
        <taxon>Bacteria</taxon>
        <taxon>Bacillati</taxon>
        <taxon>Actinomycetota</taxon>
        <taxon>Actinomycetes</taxon>
        <taxon>Kitasatosporales</taxon>
        <taxon>Streptomycetaceae</taxon>
        <taxon>Streptomyces</taxon>
    </lineage>
</organism>
<keyword evidence="3" id="KW-1185">Reference proteome</keyword>
<sequence length="192" mass="21916">MPLVTLRHFTEEDIPVRTALLRETRFQANLNDLGVVTSDEALAARQRKSITEEHDIKRLFTICGPGGDIVGFAWITSIDWRSQCCELSFAVLPRYRGAFGAAAVGAAHAHIRAELNMRVVVNQVLEHNTMLVSTEELAERRAVRCPWDSYTLGEWRTACYWTDSEEDVRRSREKSDRRRREIAARIRSGGRT</sequence>
<evidence type="ECO:0000259" key="1">
    <source>
        <dbReference type="Pfam" id="PF13302"/>
    </source>
</evidence>
<name>A0A7W3TFY8_9ACTN</name>
<dbReference type="InterPro" id="IPR016181">
    <property type="entry name" value="Acyl_CoA_acyltransferase"/>
</dbReference>
<dbReference type="RefSeq" id="WP_182607458.1">
    <property type="nucleotide sequence ID" value="NZ_VKHT01000717.1"/>
</dbReference>
<dbReference type="SUPFAM" id="SSF55729">
    <property type="entry name" value="Acyl-CoA N-acyltransferases (Nat)"/>
    <property type="match status" value="1"/>
</dbReference>
<gene>
    <name evidence="2" type="ORF">FNQ90_18610</name>
</gene>
<reference evidence="3" key="1">
    <citation type="submission" date="2019-10" db="EMBL/GenBank/DDBJ databases">
        <title>Streptomyces sp. nov., a novel actinobacterium isolated from alkaline environment.</title>
        <authorList>
            <person name="Golinska P."/>
        </authorList>
    </citation>
    <scope>NUCLEOTIDE SEQUENCE [LARGE SCALE GENOMIC DNA]</scope>
    <source>
        <strain evidence="3">DSM 42118</strain>
    </source>
</reference>
<dbReference type="InterPro" id="IPR000182">
    <property type="entry name" value="GNAT_dom"/>
</dbReference>
<evidence type="ECO:0000313" key="2">
    <source>
        <dbReference type="EMBL" id="MBB0246062.1"/>
    </source>
</evidence>
<dbReference type="AlphaFoldDB" id="A0A7W3TFY8"/>
<dbReference type="GO" id="GO:0016747">
    <property type="term" value="F:acyltransferase activity, transferring groups other than amino-acyl groups"/>
    <property type="evidence" value="ECO:0007669"/>
    <property type="project" value="InterPro"/>
</dbReference>
<accession>A0A7W3TFY8</accession>
<dbReference type="Gene3D" id="3.40.630.30">
    <property type="match status" value="1"/>
</dbReference>
<comment type="caution">
    <text evidence="2">The sequence shown here is derived from an EMBL/GenBank/DDBJ whole genome shotgun (WGS) entry which is preliminary data.</text>
</comment>
<protein>
    <submittedName>
        <fullName evidence="2">GNAT family N-acetyltransferase</fullName>
    </submittedName>
</protein>
<feature type="domain" description="N-acetyltransferase" evidence="1">
    <location>
        <begin position="4"/>
        <end position="129"/>
    </location>
</feature>
<dbReference type="Proteomes" id="UP000538929">
    <property type="component" value="Unassembled WGS sequence"/>
</dbReference>